<protein>
    <submittedName>
        <fullName evidence="1">Nucleotide-binding alpha-beta plait domain, zinc finger, RING/FYVE/PHD-type</fullName>
    </submittedName>
</protein>
<name>A0A6L2MY46_TANCI</name>
<dbReference type="EMBL" id="BKCJ010007766">
    <property type="protein sequence ID" value="GEU78898.1"/>
    <property type="molecule type" value="Genomic_DNA"/>
</dbReference>
<evidence type="ECO:0000313" key="1">
    <source>
        <dbReference type="EMBL" id="GEU78898.1"/>
    </source>
</evidence>
<gene>
    <name evidence="1" type="ORF">Tci_050876</name>
</gene>
<proteinExistence type="predicted"/>
<organism evidence="1">
    <name type="scientific">Tanacetum cinerariifolium</name>
    <name type="common">Dalmatian daisy</name>
    <name type="synonym">Chrysanthemum cinerariifolium</name>
    <dbReference type="NCBI Taxonomy" id="118510"/>
    <lineage>
        <taxon>Eukaryota</taxon>
        <taxon>Viridiplantae</taxon>
        <taxon>Streptophyta</taxon>
        <taxon>Embryophyta</taxon>
        <taxon>Tracheophyta</taxon>
        <taxon>Spermatophyta</taxon>
        <taxon>Magnoliopsida</taxon>
        <taxon>eudicotyledons</taxon>
        <taxon>Gunneridae</taxon>
        <taxon>Pentapetalae</taxon>
        <taxon>asterids</taxon>
        <taxon>campanulids</taxon>
        <taxon>Asterales</taxon>
        <taxon>Asteraceae</taxon>
        <taxon>Asteroideae</taxon>
        <taxon>Anthemideae</taxon>
        <taxon>Anthemidinae</taxon>
        <taxon>Tanacetum</taxon>
    </lineage>
</organism>
<comment type="caution">
    <text evidence="1">The sequence shown here is derived from an EMBL/GenBank/DDBJ whole genome shotgun (WGS) entry which is preliminary data.</text>
</comment>
<dbReference type="AlphaFoldDB" id="A0A6L2MY46"/>
<reference evidence="1" key="1">
    <citation type="journal article" date="2019" name="Sci. Rep.">
        <title>Draft genome of Tanacetum cinerariifolium, the natural source of mosquito coil.</title>
        <authorList>
            <person name="Yamashiro T."/>
            <person name="Shiraishi A."/>
            <person name="Satake H."/>
            <person name="Nakayama K."/>
        </authorList>
    </citation>
    <scope>NUCLEOTIDE SEQUENCE</scope>
</reference>
<accession>A0A6L2MY46</accession>
<sequence length="169" mass="18782">MYKDSDRVTKHVKEARSYFTHLIKGDDTMVLKRLVAASLNLYAELGKPENATTSDKPLHSLLTDGDVTFKDERWCWIRAVSSTLDGVMKSFLDKATGSYMNNYLSNSHHRIPSIGNLSSSSDDLIDPSIMVVGRGKSSTFDMRFGSLDEGFDIPSSHMIEAIPTSVSTR</sequence>